<evidence type="ECO:0000313" key="1">
    <source>
        <dbReference type="EMBL" id="MFI6496571.1"/>
    </source>
</evidence>
<organism evidence="1 2">
    <name type="scientific">Nonomuraea typhae</name>
    <dbReference type="NCBI Taxonomy" id="2603600"/>
    <lineage>
        <taxon>Bacteria</taxon>
        <taxon>Bacillati</taxon>
        <taxon>Actinomycetota</taxon>
        <taxon>Actinomycetes</taxon>
        <taxon>Streptosporangiales</taxon>
        <taxon>Streptosporangiaceae</taxon>
        <taxon>Nonomuraea</taxon>
    </lineage>
</organism>
<accession>A0ABW7YLM5</accession>
<sequence>MPNTRRRKREPGTPPRSMVVIAALALAGGTVVAVWFLPARATPEAPVKVASPTLSPMAQPPAQEPLLPADGPSAFLAFVDTARNPGFDLPDHSRRTGVRWYALGHVVAGQEQDACTPKWSGRLDPGANPVANRIGRLRADGADAGLSFGGPAGRELAGACADQAALTAAYRRMIAAFGARFADFEIRDDADAAAGSRRAAALRTLQRERPLHVAFTFPLGQKGLSAGDAALLKQTHDAGARVSVVNLLAALEPRAAPEGRLRRVAAAVRAAHAQIAHAHGLTDAGQTWRRMALTTVLISPDDLGEIDARKLTTFATRYELAWLSLRGAAPRAEVSRILWRTRP</sequence>
<name>A0ABW7YLM5_9ACTN</name>
<dbReference type="RefSeq" id="WP_397078775.1">
    <property type="nucleotide sequence ID" value="NZ_JBITGY010000001.1"/>
</dbReference>
<dbReference type="EMBL" id="JBITGY010000001">
    <property type="protein sequence ID" value="MFI6496571.1"/>
    <property type="molecule type" value="Genomic_DNA"/>
</dbReference>
<dbReference type="Proteomes" id="UP001612741">
    <property type="component" value="Unassembled WGS sequence"/>
</dbReference>
<gene>
    <name evidence="1" type="ORF">ACIBG2_04250</name>
</gene>
<evidence type="ECO:0008006" key="3">
    <source>
        <dbReference type="Google" id="ProtNLM"/>
    </source>
</evidence>
<evidence type="ECO:0000313" key="2">
    <source>
        <dbReference type="Proteomes" id="UP001612741"/>
    </source>
</evidence>
<dbReference type="PANTHER" id="PTHR42976">
    <property type="entry name" value="BIFUNCTIONAL CHITINASE/LYSOZYME-RELATED"/>
    <property type="match status" value="1"/>
</dbReference>
<dbReference type="InterPro" id="IPR052750">
    <property type="entry name" value="GH18_Chitinase"/>
</dbReference>
<comment type="caution">
    <text evidence="1">The sequence shown here is derived from an EMBL/GenBank/DDBJ whole genome shotgun (WGS) entry which is preliminary data.</text>
</comment>
<dbReference type="Gene3D" id="3.20.20.80">
    <property type="entry name" value="Glycosidases"/>
    <property type="match status" value="1"/>
</dbReference>
<reference evidence="1 2" key="1">
    <citation type="submission" date="2024-10" db="EMBL/GenBank/DDBJ databases">
        <title>The Natural Products Discovery Center: Release of the First 8490 Sequenced Strains for Exploring Actinobacteria Biosynthetic Diversity.</title>
        <authorList>
            <person name="Kalkreuter E."/>
            <person name="Kautsar S.A."/>
            <person name="Yang D."/>
            <person name="Bader C.D."/>
            <person name="Teijaro C.N."/>
            <person name="Fluegel L."/>
            <person name="Davis C.M."/>
            <person name="Simpson J.R."/>
            <person name="Lauterbach L."/>
            <person name="Steele A.D."/>
            <person name="Gui C."/>
            <person name="Meng S."/>
            <person name="Li G."/>
            <person name="Viehrig K."/>
            <person name="Ye F."/>
            <person name="Su P."/>
            <person name="Kiefer A.F."/>
            <person name="Nichols A."/>
            <person name="Cepeda A.J."/>
            <person name="Yan W."/>
            <person name="Fan B."/>
            <person name="Jiang Y."/>
            <person name="Adhikari A."/>
            <person name="Zheng C.-J."/>
            <person name="Schuster L."/>
            <person name="Cowan T.M."/>
            <person name="Smanski M.J."/>
            <person name="Chevrette M.G."/>
            <person name="De Carvalho L.P.S."/>
            <person name="Shen B."/>
        </authorList>
    </citation>
    <scope>NUCLEOTIDE SEQUENCE [LARGE SCALE GENOMIC DNA]</scope>
    <source>
        <strain evidence="1 2">NPDC050545</strain>
    </source>
</reference>
<protein>
    <recommendedName>
        <fullName evidence="3">Chitinase</fullName>
    </recommendedName>
</protein>
<dbReference type="PANTHER" id="PTHR42976:SF1">
    <property type="entry name" value="GH18 DOMAIN-CONTAINING PROTEIN-RELATED"/>
    <property type="match status" value="1"/>
</dbReference>
<proteinExistence type="predicted"/>
<keyword evidence="2" id="KW-1185">Reference proteome</keyword>